<dbReference type="EMBL" id="GGEC01006809">
    <property type="protein sequence ID" value="MBW87292.1"/>
    <property type="molecule type" value="Transcribed_RNA"/>
</dbReference>
<protein>
    <submittedName>
        <fullName evidence="1">Uncharacterized protein</fullName>
    </submittedName>
</protein>
<name>A0A2P2J1D3_RHIMU</name>
<organism evidence="1">
    <name type="scientific">Rhizophora mucronata</name>
    <name type="common">Asiatic mangrove</name>
    <dbReference type="NCBI Taxonomy" id="61149"/>
    <lineage>
        <taxon>Eukaryota</taxon>
        <taxon>Viridiplantae</taxon>
        <taxon>Streptophyta</taxon>
        <taxon>Embryophyta</taxon>
        <taxon>Tracheophyta</taxon>
        <taxon>Spermatophyta</taxon>
        <taxon>Magnoliopsida</taxon>
        <taxon>eudicotyledons</taxon>
        <taxon>Gunneridae</taxon>
        <taxon>Pentapetalae</taxon>
        <taxon>rosids</taxon>
        <taxon>fabids</taxon>
        <taxon>Malpighiales</taxon>
        <taxon>Rhizophoraceae</taxon>
        <taxon>Rhizophora</taxon>
    </lineage>
</organism>
<evidence type="ECO:0000313" key="1">
    <source>
        <dbReference type="EMBL" id="MBW87292.1"/>
    </source>
</evidence>
<dbReference type="AlphaFoldDB" id="A0A2P2J1D3"/>
<proteinExistence type="predicted"/>
<accession>A0A2P2J1D3</accession>
<reference evidence="1" key="1">
    <citation type="submission" date="2018-02" db="EMBL/GenBank/DDBJ databases">
        <title>Rhizophora mucronata_Transcriptome.</title>
        <authorList>
            <person name="Meera S.P."/>
            <person name="Sreeshan A."/>
            <person name="Augustine A."/>
        </authorList>
    </citation>
    <scope>NUCLEOTIDE SEQUENCE</scope>
    <source>
        <tissue evidence="1">Leaf</tissue>
    </source>
</reference>
<sequence>MGEKKRDSWRARIKRIQYCIEIEGTACSD</sequence>